<dbReference type="GO" id="GO:0003725">
    <property type="term" value="F:double-stranded RNA binding"/>
    <property type="evidence" value="ECO:0007669"/>
    <property type="project" value="InterPro"/>
</dbReference>
<dbReference type="PANTHER" id="PTHR17490">
    <property type="entry name" value="SUA5"/>
    <property type="match status" value="1"/>
</dbReference>
<dbReference type="InterPro" id="IPR000905">
    <property type="entry name" value="Gcp-like_dom"/>
</dbReference>
<evidence type="ECO:0000256" key="2">
    <source>
        <dbReference type="ARBA" id="ARBA00007663"/>
    </source>
</evidence>
<organism evidence="13 14">
    <name type="scientific">Candidatus Gottesmanbacteria bacterium RIFCSPHIGHO2_02_FULL_40_13</name>
    <dbReference type="NCBI Taxonomy" id="1798384"/>
    <lineage>
        <taxon>Bacteria</taxon>
        <taxon>Candidatus Gottesmaniibacteriota</taxon>
    </lineage>
</organism>
<dbReference type="InterPro" id="IPR050156">
    <property type="entry name" value="TC-AMP_synthase_SUA5"/>
</dbReference>
<keyword evidence="7" id="KW-0548">Nucleotidyltransferase</keyword>
<dbReference type="EMBL" id="MFJN01000020">
    <property type="protein sequence ID" value="OGG21538.1"/>
    <property type="molecule type" value="Genomic_DNA"/>
</dbReference>
<dbReference type="SUPFAM" id="SSF55821">
    <property type="entry name" value="YrdC/RibB"/>
    <property type="match status" value="1"/>
</dbReference>
<evidence type="ECO:0000256" key="8">
    <source>
        <dbReference type="ARBA" id="ARBA00022741"/>
    </source>
</evidence>
<evidence type="ECO:0000256" key="5">
    <source>
        <dbReference type="ARBA" id="ARBA00022679"/>
    </source>
</evidence>
<sequence>MDKIKEAVKILNQGGIIIFPTDTAFGIGCRMDNAISVQKLFKIRRRPESQAVPVLVDSINMAKRFLLSPLPDNVRQLMESYWPGALTVIYPCKKQFVDPLVRGGSDNLGVRMPNHLTALKLISEAGMPILGPSANFHGAKTPYRLQDLDPQLIKLVDYVVPGKCKHQNASTVIDCSIIPWKIKRQGDVFPKFISLHIDTRDRYKAKIKIIKAEKKYNFEEEQAKNNSQSLLQLIDKALKKCNFKLNDLNFINVETKGGSFTGVRIGLAVANTLGWVYGIPVNSKQRKIITPDYA</sequence>
<accession>A0A1F6AA22</accession>
<evidence type="ECO:0000313" key="14">
    <source>
        <dbReference type="Proteomes" id="UP000177092"/>
    </source>
</evidence>
<comment type="catalytic activity">
    <reaction evidence="11">
        <text>L-threonine + hydrogencarbonate + ATP = L-threonylcarbamoyladenylate + diphosphate + H2O</text>
        <dbReference type="Rhea" id="RHEA:36407"/>
        <dbReference type="ChEBI" id="CHEBI:15377"/>
        <dbReference type="ChEBI" id="CHEBI:17544"/>
        <dbReference type="ChEBI" id="CHEBI:30616"/>
        <dbReference type="ChEBI" id="CHEBI:33019"/>
        <dbReference type="ChEBI" id="CHEBI:57926"/>
        <dbReference type="ChEBI" id="CHEBI:73682"/>
        <dbReference type="EC" id="2.7.7.87"/>
    </reaction>
</comment>
<dbReference type="PANTHER" id="PTHR17490:SF16">
    <property type="entry name" value="THREONYLCARBAMOYL-AMP SYNTHASE"/>
    <property type="match status" value="1"/>
</dbReference>
<keyword evidence="4" id="KW-0963">Cytoplasm</keyword>
<proteinExistence type="inferred from homology"/>
<dbReference type="PROSITE" id="PS51163">
    <property type="entry name" value="YRDC"/>
    <property type="match status" value="1"/>
</dbReference>
<dbReference type="InterPro" id="IPR006070">
    <property type="entry name" value="Sua5-like_dom"/>
</dbReference>
<dbReference type="Pfam" id="PF00814">
    <property type="entry name" value="TsaD"/>
    <property type="match status" value="1"/>
</dbReference>
<keyword evidence="5" id="KW-0808">Transferase</keyword>
<feature type="domain" description="YrdC-like" evidence="12">
    <location>
        <begin position="1"/>
        <end position="188"/>
    </location>
</feature>
<dbReference type="GO" id="GO:0006450">
    <property type="term" value="P:regulation of translational fidelity"/>
    <property type="evidence" value="ECO:0007669"/>
    <property type="project" value="TreeGrafter"/>
</dbReference>
<dbReference type="InterPro" id="IPR017945">
    <property type="entry name" value="DHBP_synth_RibB-like_a/b_dom"/>
</dbReference>
<keyword evidence="8" id="KW-0547">Nucleotide-binding</keyword>
<comment type="subcellular location">
    <subcellularLocation>
        <location evidence="1">Cytoplasm</location>
    </subcellularLocation>
</comment>
<dbReference type="STRING" id="1798384.A3D03_02350"/>
<dbReference type="InterPro" id="IPR043129">
    <property type="entry name" value="ATPase_NBD"/>
</dbReference>
<keyword evidence="6" id="KW-0819">tRNA processing</keyword>
<gene>
    <name evidence="13" type="ORF">A3D03_02350</name>
</gene>
<dbReference type="Pfam" id="PF01300">
    <property type="entry name" value="Sua5_yciO_yrdC"/>
    <property type="match status" value="1"/>
</dbReference>
<dbReference type="Gene3D" id="3.30.420.40">
    <property type="match status" value="1"/>
</dbReference>
<evidence type="ECO:0000256" key="9">
    <source>
        <dbReference type="ARBA" id="ARBA00022840"/>
    </source>
</evidence>
<comment type="similarity">
    <text evidence="2">Belongs to the SUA5 family.</text>
</comment>
<dbReference type="GO" id="GO:0005737">
    <property type="term" value="C:cytoplasm"/>
    <property type="evidence" value="ECO:0007669"/>
    <property type="project" value="UniProtKB-SubCell"/>
</dbReference>
<dbReference type="NCBIfam" id="TIGR00057">
    <property type="entry name" value="L-threonylcarbamoyladenylate synthase"/>
    <property type="match status" value="1"/>
</dbReference>
<evidence type="ECO:0000259" key="12">
    <source>
        <dbReference type="PROSITE" id="PS51163"/>
    </source>
</evidence>
<evidence type="ECO:0000256" key="6">
    <source>
        <dbReference type="ARBA" id="ARBA00022694"/>
    </source>
</evidence>
<dbReference type="EC" id="2.7.7.87" evidence="3"/>
<dbReference type="GO" id="GO:0000049">
    <property type="term" value="F:tRNA binding"/>
    <property type="evidence" value="ECO:0007669"/>
    <property type="project" value="TreeGrafter"/>
</dbReference>
<evidence type="ECO:0000256" key="4">
    <source>
        <dbReference type="ARBA" id="ARBA00022490"/>
    </source>
</evidence>
<dbReference type="Proteomes" id="UP000177092">
    <property type="component" value="Unassembled WGS sequence"/>
</dbReference>
<keyword evidence="9" id="KW-0067">ATP-binding</keyword>
<comment type="caution">
    <text evidence="13">The sequence shown here is derived from an EMBL/GenBank/DDBJ whole genome shotgun (WGS) entry which is preliminary data.</text>
</comment>
<protein>
    <recommendedName>
        <fullName evidence="10">L-threonylcarbamoyladenylate synthase</fullName>
        <ecNumber evidence="3">2.7.7.87</ecNumber>
    </recommendedName>
    <alternativeName>
        <fullName evidence="10">L-threonylcarbamoyladenylate synthase</fullName>
    </alternativeName>
</protein>
<dbReference type="Gene3D" id="3.90.870.10">
    <property type="entry name" value="DHBP synthase"/>
    <property type="match status" value="1"/>
</dbReference>
<reference evidence="13 14" key="1">
    <citation type="journal article" date="2016" name="Nat. Commun.">
        <title>Thousands of microbial genomes shed light on interconnected biogeochemical processes in an aquifer system.</title>
        <authorList>
            <person name="Anantharaman K."/>
            <person name="Brown C.T."/>
            <person name="Hug L.A."/>
            <person name="Sharon I."/>
            <person name="Castelle C.J."/>
            <person name="Probst A.J."/>
            <person name="Thomas B.C."/>
            <person name="Singh A."/>
            <person name="Wilkins M.J."/>
            <person name="Karaoz U."/>
            <person name="Brodie E.L."/>
            <person name="Williams K.H."/>
            <person name="Hubbard S.S."/>
            <person name="Banfield J.F."/>
        </authorList>
    </citation>
    <scope>NUCLEOTIDE SEQUENCE [LARGE SCALE GENOMIC DNA]</scope>
</reference>
<evidence type="ECO:0000256" key="1">
    <source>
        <dbReference type="ARBA" id="ARBA00004496"/>
    </source>
</evidence>
<evidence type="ECO:0000256" key="11">
    <source>
        <dbReference type="ARBA" id="ARBA00048366"/>
    </source>
</evidence>
<evidence type="ECO:0000256" key="10">
    <source>
        <dbReference type="ARBA" id="ARBA00029774"/>
    </source>
</evidence>
<evidence type="ECO:0000313" key="13">
    <source>
        <dbReference type="EMBL" id="OGG21538.1"/>
    </source>
</evidence>
<dbReference type="SUPFAM" id="SSF53067">
    <property type="entry name" value="Actin-like ATPase domain"/>
    <property type="match status" value="1"/>
</dbReference>
<name>A0A1F6AA22_9BACT</name>
<evidence type="ECO:0000256" key="3">
    <source>
        <dbReference type="ARBA" id="ARBA00012584"/>
    </source>
</evidence>
<dbReference type="GO" id="GO:0005524">
    <property type="term" value="F:ATP binding"/>
    <property type="evidence" value="ECO:0007669"/>
    <property type="project" value="UniProtKB-KW"/>
</dbReference>
<dbReference type="AlphaFoldDB" id="A0A1F6AA22"/>
<dbReference type="GO" id="GO:0008033">
    <property type="term" value="P:tRNA processing"/>
    <property type="evidence" value="ECO:0007669"/>
    <property type="project" value="UniProtKB-KW"/>
</dbReference>
<dbReference type="GO" id="GO:0061710">
    <property type="term" value="F:L-threonylcarbamoyladenylate synthase"/>
    <property type="evidence" value="ECO:0007669"/>
    <property type="project" value="UniProtKB-EC"/>
</dbReference>
<evidence type="ECO:0000256" key="7">
    <source>
        <dbReference type="ARBA" id="ARBA00022695"/>
    </source>
</evidence>